<keyword evidence="3" id="KW-1185">Reference proteome</keyword>
<dbReference type="EMBL" id="CP144695">
    <property type="protein sequence ID" value="WVZ05513.1"/>
    <property type="molecule type" value="Genomic_DNA"/>
</dbReference>
<evidence type="ECO:0000256" key="1">
    <source>
        <dbReference type="SAM" id="Phobius"/>
    </source>
</evidence>
<proteinExistence type="predicted"/>
<name>A0AAQ3NAW4_VIGMU</name>
<gene>
    <name evidence="2" type="ORF">V8G54_018859</name>
</gene>
<dbReference type="AlphaFoldDB" id="A0AAQ3NAW4"/>
<keyword evidence="1" id="KW-0472">Membrane</keyword>
<keyword evidence="1" id="KW-0812">Transmembrane</keyword>
<keyword evidence="1" id="KW-1133">Transmembrane helix</keyword>
<sequence length="153" mass="17328">VPVKNASIGGILGLNQLPQTLVLLFLLLLLLLLFLHNRIRNSSRGTTRSRLKPLKVITVYILRIVTEFLVESHDVAVPLPHAITRSLFVLKRDADVVVPNRHRLARIGFQEGFAVAAEDDFDHFLLQLSLLPRQLRLPFEALFVRVVLVEVVE</sequence>
<dbReference type="Proteomes" id="UP001374535">
    <property type="component" value="Chromosome 6"/>
</dbReference>
<evidence type="ECO:0000313" key="2">
    <source>
        <dbReference type="EMBL" id="WVZ05513.1"/>
    </source>
</evidence>
<protein>
    <submittedName>
        <fullName evidence="2">Uncharacterized protein</fullName>
    </submittedName>
</protein>
<accession>A0AAQ3NAW4</accession>
<feature type="transmembrane region" description="Helical" evidence="1">
    <location>
        <begin position="17"/>
        <end position="35"/>
    </location>
</feature>
<evidence type="ECO:0000313" key="3">
    <source>
        <dbReference type="Proteomes" id="UP001374535"/>
    </source>
</evidence>
<reference evidence="2 3" key="1">
    <citation type="journal article" date="2023" name="Life. Sci Alliance">
        <title>Evolutionary insights into 3D genome organization and epigenetic landscape of Vigna mungo.</title>
        <authorList>
            <person name="Junaid A."/>
            <person name="Singh B."/>
            <person name="Bhatia S."/>
        </authorList>
    </citation>
    <scope>NUCLEOTIDE SEQUENCE [LARGE SCALE GENOMIC DNA]</scope>
    <source>
        <strain evidence="2">Urdbean</strain>
    </source>
</reference>
<organism evidence="2 3">
    <name type="scientific">Vigna mungo</name>
    <name type="common">Black gram</name>
    <name type="synonym">Phaseolus mungo</name>
    <dbReference type="NCBI Taxonomy" id="3915"/>
    <lineage>
        <taxon>Eukaryota</taxon>
        <taxon>Viridiplantae</taxon>
        <taxon>Streptophyta</taxon>
        <taxon>Embryophyta</taxon>
        <taxon>Tracheophyta</taxon>
        <taxon>Spermatophyta</taxon>
        <taxon>Magnoliopsida</taxon>
        <taxon>eudicotyledons</taxon>
        <taxon>Gunneridae</taxon>
        <taxon>Pentapetalae</taxon>
        <taxon>rosids</taxon>
        <taxon>fabids</taxon>
        <taxon>Fabales</taxon>
        <taxon>Fabaceae</taxon>
        <taxon>Papilionoideae</taxon>
        <taxon>50 kb inversion clade</taxon>
        <taxon>NPAAA clade</taxon>
        <taxon>indigoferoid/millettioid clade</taxon>
        <taxon>Phaseoleae</taxon>
        <taxon>Vigna</taxon>
    </lineage>
</organism>
<feature type="non-terminal residue" evidence="2">
    <location>
        <position position="1"/>
    </location>
</feature>